<keyword evidence="1" id="KW-0812">Transmembrane</keyword>
<dbReference type="AlphaFoldDB" id="A0AAE3HLD6"/>
<dbReference type="Proteomes" id="UP001204445">
    <property type="component" value="Unassembled WGS sequence"/>
</dbReference>
<feature type="transmembrane region" description="Helical" evidence="1">
    <location>
        <begin position="363"/>
        <end position="381"/>
    </location>
</feature>
<feature type="transmembrane region" description="Helical" evidence="1">
    <location>
        <begin position="12"/>
        <end position="29"/>
    </location>
</feature>
<evidence type="ECO:0000313" key="2">
    <source>
        <dbReference type="EMBL" id="MCS3902552.1"/>
    </source>
</evidence>
<comment type="caution">
    <text evidence="2">The sequence shown here is derived from an EMBL/GenBank/DDBJ whole genome shotgun (WGS) entry which is preliminary data.</text>
</comment>
<organism evidence="2 3">
    <name type="scientific">Methylohalomonas lacus</name>
    <dbReference type="NCBI Taxonomy" id="398773"/>
    <lineage>
        <taxon>Bacteria</taxon>
        <taxon>Pseudomonadati</taxon>
        <taxon>Pseudomonadota</taxon>
        <taxon>Gammaproteobacteria</taxon>
        <taxon>Methylohalomonadales</taxon>
        <taxon>Methylohalomonadaceae</taxon>
        <taxon>Methylohalomonas</taxon>
    </lineage>
</organism>
<evidence type="ECO:0000313" key="3">
    <source>
        <dbReference type="Proteomes" id="UP001204445"/>
    </source>
</evidence>
<dbReference type="GO" id="GO:0042910">
    <property type="term" value="F:xenobiotic transmembrane transporter activity"/>
    <property type="evidence" value="ECO:0007669"/>
    <property type="project" value="TreeGrafter"/>
</dbReference>
<keyword evidence="3" id="KW-1185">Reference proteome</keyword>
<dbReference type="PANTHER" id="PTHR32063:SF4">
    <property type="entry name" value="SLR6043 PROTEIN"/>
    <property type="match status" value="1"/>
</dbReference>
<accession>A0AAE3HLD6</accession>
<name>A0AAE3HLD6_9GAMM</name>
<dbReference type="SUPFAM" id="SSF82866">
    <property type="entry name" value="Multidrug efflux transporter AcrB transmembrane domain"/>
    <property type="match status" value="2"/>
</dbReference>
<feature type="transmembrane region" description="Helical" evidence="1">
    <location>
        <begin position="995"/>
        <end position="1020"/>
    </location>
</feature>
<dbReference type="Gene3D" id="3.30.70.1320">
    <property type="entry name" value="Multidrug efflux transporter AcrB pore domain like"/>
    <property type="match status" value="1"/>
</dbReference>
<dbReference type="Gene3D" id="1.20.1640.10">
    <property type="entry name" value="Multidrug efflux transporter AcrB transmembrane domain"/>
    <property type="match status" value="2"/>
</dbReference>
<dbReference type="PRINTS" id="PR00702">
    <property type="entry name" value="ACRIFLAVINRP"/>
</dbReference>
<sequence length="1044" mass="113382">MLAALVRFSIRFRGVILMLAVVAMAYGGYRLMNAGLDIFPEFAPKLVTIQTEAPGLTAEQVEVLVTQPIEQALAGIVDLEYVRSESIQGLSVITMVFAEHTDVYRNRQLVTERLAGVGKQLPPGVEVPVPVPLASSSATVQTIGLTSDEYSLMELRDLVDWTLVPNIMSAEGVADVNVFGGEIRQLQIQLLPDQLDRHGVSVQQVIDAARQATGIYGAGFVENENQRITLRMEGQPDSAAELAKVVLKRQQGRPIQLGDVAEIEMAAAPPIGAGSIMGKDGIVMMIIGQYGANTLTVSRNVEQVLAGFEPILSDRDITLYPELFRPANYIEDSLANISGHLFIGGLFVIVVLLLFLFNLRTALISALAIPLSLISAAVVMLELGMNLNIMVLGGLAIALGEVVDDAIIDTENIFRRLRENRLLDRPRRALEVVYEASMEVRGSVVYASFIVALVFVPLLTLGGVAGRLFAPLGIAYILAILMSLLVALTVTPALCYLLLVRSHLSDKDPPLIAAIKPVYAATLRGLARVPGLAIGASLVVCLIGAAILPRLGGEFLPELREGHYMVHTTLLPGTSLNESIRVGNQLTEQFLEIPGVRSVSQWAGRAERGADTYGSHYSEFEVDLERGLSGSEQQAVLDRLREILREFPGLLYEANTFLIERVDETISGYSSPVVVNIYGNDLDYLDRKAAEVAEHIRAIDGATDVQVRSSPGTPLLRMKLDMDNLAFWGLQPVEVLNTVQTAYEGKTVSRISEDNRLYEVAVMLDETRRRDIHDVGTLPLRNSDGELIPLDRVASLTQTDGRYNILHQDGQRLQTVTANAEGRDTAGFLDEIQRKLHAEVDFAADTYPEYTGAAVEQAEARADLLLHAALVSVIVLLLIYIAIGSLRHMLLTLVNVPFSLVGGVIAALVTGGTLSVGSLVGFITLFGITVRNSIMLLSHYQHLIQQEQQPWNVDTLVRGAQERLPSILMTALVTALAMLPIAFDSDNAGREIMGPMAAIIIGGLASSTLLNLLVLPVILYRFGNFTSDSDRDEQPAAETAVHGR</sequence>
<dbReference type="Pfam" id="PF00873">
    <property type="entry name" value="ACR_tran"/>
    <property type="match status" value="1"/>
</dbReference>
<dbReference type="InterPro" id="IPR027463">
    <property type="entry name" value="AcrB_DN_DC_subdom"/>
</dbReference>
<dbReference type="GO" id="GO:0005886">
    <property type="term" value="C:plasma membrane"/>
    <property type="evidence" value="ECO:0007669"/>
    <property type="project" value="TreeGrafter"/>
</dbReference>
<dbReference type="SUPFAM" id="SSF82714">
    <property type="entry name" value="Multidrug efflux transporter AcrB TolC docking domain, DN and DC subdomains"/>
    <property type="match status" value="2"/>
</dbReference>
<dbReference type="SUPFAM" id="SSF82693">
    <property type="entry name" value="Multidrug efflux transporter AcrB pore domain, PN1, PN2, PC1 and PC2 subdomains"/>
    <property type="match status" value="3"/>
</dbReference>
<feature type="transmembrane region" description="Helical" evidence="1">
    <location>
        <begin position="444"/>
        <end position="468"/>
    </location>
</feature>
<dbReference type="PANTHER" id="PTHR32063">
    <property type="match status" value="1"/>
</dbReference>
<dbReference type="EMBL" id="JANUCT010000003">
    <property type="protein sequence ID" value="MCS3902552.1"/>
    <property type="molecule type" value="Genomic_DNA"/>
</dbReference>
<feature type="transmembrane region" description="Helical" evidence="1">
    <location>
        <begin position="964"/>
        <end position="983"/>
    </location>
</feature>
<reference evidence="2" key="1">
    <citation type="submission" date="2022-08" db="EMBL/GenBank/DDBJ databases">
        <title>Genomic Encyclopedia of Type Strains, Phase III (KMG-III): the genomes of soil and plant-associated and newly described type strains.</title>
        <authorList>
            <person name="Whitman W."/>
        </authorList>
    </citation>
    <scope>NUCLEOTIDE SEQUENCE</scope>
    <source>
        <strain evidence="2">HMT 1</strain>
    </source>
</reference>
<dbReference type="InterPro" id="IPR001036">
    <property type="entry name" value="Acrflvin-R"/>
</dbReference>
<proteinExistence type="predicted"/>
<feature type="transmembrane region" description="Helical" evidence="1">
    <location>
        <begin position="474"/>
        <end position="499"/>
    </location>
</feature>
<protein>
    <submittedName>
        <fullName evidence="2">CzcA family heavy metal efflux pump</fullName>
    </submittedName>
</protein>
<keyword evidence="1" id="KW-1133">Transmembrane helix</keyword>
<dbReference type="Gene3D" id="3.30.70.1430">
    <property type="entry name" value="Multidrug efflux transporter AcrB pore domain"/>
    <property type="match status" value="2"/>
</dbReference>
<dbReference type="Gene3D" id="3.30.70.1440">
    <property type="entry name" value="Multidrug efflux transporter AcrB pore domain"/>
    <property type="match status" value="1"/>
</dbReference>
<keyword evidence="1" id="KW-0472">Membrane</keyword>
<dbReference type="Gene3D" id="3.30.2090.10">
    <property type="entry name" value="Multidrug efflux transporter AcrB TolC docking domain, DN and DC subdomains"/>
    <property type="match status" value="2"/>
</dbReference>
<feature type="transmembrane region" description="Helical" evidence="1">
    <location>
        <begin position="529"/>
        <end position="548"/>
    </location>
</feature>
<feature type="transmembrane region" description="Helical" evidence="1">
    <location>
        <begin position="864"/>
        <end position="883"/>
    </location>
</feature>
<gene>
    <name evidence="2" type="ORF">J2T55_000556</name>
</gene>
<dbReference type="RefSeq" id="WP_259054097.1">
    <property type="nucleotide sequence ID" value="NZ_JANUCT010000003.1"/>
</dbReference>
<feature type="transmembrane region" description="Helical" evidence="1">
    <location>
        <begin position="337"/>
        <end position="356"/>
    </location>
</feature>
<evidence type="ECO:0000256" key="1">
    <source>
        <dbReference type="SAM" id="Phobius"/>
    </source>
</evidence>